<reference evidence="1 2" key="1">
    <citation type="journal article" date="2010" name="Nature">
        <title>The Ectocarpus genome and the independent evolution of multicellularity in brown algae.</title>
        <authorList>
            <person name="Cock J.M."/>
            <person name="Sterck L."/>
            <person name="Rouze P."/>
            <person name="Scornet D."/>
            <person name="Allen A.E."/>
            <person name="Amoutzias G."/>
            <person name="Anthouard V."/>
            <person name="Artiguenave F."/>
            <person name="Aury J.M."/>
            <person name="Badger J.H."/>
            <person name="Beszteri B."/>
            <person name="Billiau K."/>
            <person name="Bonnet E."/>
            <person name="Bothwell J.H."/>
            <person name="Bowler C."/>
            <person name="Boyen C."/>
            <person name="Brownlee C."/>
            <person name="Carrano C.J."/>
            <person name="Charrier B."/>
            <person name="Cho G.Y."/>
            <person name="Coelho S.M."/>
            <person name="Collen J."/>
            <person name="Corre E."/>
            <person name="Da Silva C."/>
            <person name="Delage L."/>
            <person name="Delaroque N."/>
            <person name="Dittami S.M."/>
            <person name="Doulbeau S."/>
            <person name="Elias M."/>
            <person name="Farnham G."/>
            <person name="Gachon C.M."/>
            <person name="Gschloessl B."/>
            <person name="Heesch S."/>
            <person name="Jabbari K."/>
            <person name="Jubin C."/>
            <person name="Kawai H."/>
            <person name="Kimura K."/>
            <person name="Kloareg B."/>
            <person name="Kupper F.C."/>
            <person name="Lang D."/>
            <person name="Le Bail A."/>
            <person name="Leblanc C."/>
            <person name="Lerouge P."/>
            <person name="Lohr M."/>
            <person name="Lopez P.J."/>
            <person name="Martens C."/>
            <person name="Maumus F."/>
            <person name="Michel G."/>
            <person name="Miranda-Saavedra D."/>
            <person name="Morales J."/>
            <person name="Moreau H."/>
            <person name="Motomura T."/>
            <person name="Nagasato C."/>
            <person name="Napoli C.A."/>
            <person name="Nelson D.R."/>
            <person name="Nyvall-Collen P."/>
            <person name="Peters A.F."/>
            <person name="Pommier C."/>
            <person name="Potin P."/>
            <person name="Poulain J."/>
            <person name="Quesneville H."/>
            <person name="Read B."/>
            <person name="Rensing S.A."/>
            <person name="Ritter A."/>
            <person name="Rousvoal S."/>
            <person name="Samanta M."/>
            <person name="Samson G."/>
            <person name="Schroeder D.C."/>
            <person name="Segurens B."/>
            <person name="Strittmatter M."/>
            <person name="Tonon T."/>
            <person name="Tregear J.W."/>
            <person name="Valentin K."/>
            <person name="von Dassow P."/>
            <person name="Yamagishi T."/>
            <person name="Van de Peer Y."/>
            <person name="Wincker P."/>
        </authorList>
    </citation>
    <scope>NUCLEOTIDE SEQUENCE [LARGE SCALE GENOMIC DNA]</scope>
    <source>
        <strain evidence="2">Ec32 / CCAP1310/4</strain>
    </source>
</reference>
<accession>D8LDD3</accession>
<gene>
    <name evidence="1" type="ORF">Esi_0116_0076</name>
</gene>
<dbReference type="AlphaFoldDB" id="D8LDD3"/>
<organism evidence="1 2">
    <name type="scientific">Ectocarpus siliculosus</name>
    <name type="common">Brown alga</name>
    <name type="synonym">Conferva siliculosa</name>
    <dbReference type="NCBI Taxonomy" id="2880"/>
    <lineage>
        <taxon>Eukaryota</taxon>
        <taxon>Sar</taxon>
        <taxon>Stramenopiles</taxon>
        <taxon>Ochrophyta</taxon>
        <taxon>PX clade</taxon>
        <taxon>Phaeophyceae</taxon>
        <taxon>Ectocarpales</taxon>
        <taxon>Ectocarpaceae</taxon>
        <taxon>Ectocarpus</taxon>
    </lineage>
</organism>
<sequence length="161" mass="17115">MKYLHALRREVFALHARAPQNLLRSPAALPSAAEVQRGRPALLRHGQGCGAGCGCVCDVQVAVDREGVVRDATFAAKRLAMGVDGAPLRSRTGRLLVHDCPCDTLVSLGSIATTECRDESLESLRNRLLFSPSAPPSFVRNLVRKLGQPTSAATCAQVGGE</sequence>
<name>D8LDD3_ECTSI</name>
<proteinExistence type="predicted"/>
<dbReference type="EMBL" id="FN649760">
    <property type="protein sequence ID" value="CBN80191.1"/>
    <property type="molecule type" value="Genomic_DNA"/>
</dbReference>
<dbReference type="Proteomes" id="UP000002630">
    <property type="component" value="Unassembled WGS sequence"/>
</dbReference>
<evidence type="ECO:0000313" key="2">
    <source>
        <dbReference type="Proteomes" id="UP000002630"/>
    </source>
</evidence>
<dbReference type="OrthoDB" id="10367648at2759"/>
<keyword evidence="2" id="KW-1185">Reference proteome</keyword>
<protein>
    <submittedName>
        <fullName evidence="1">Uncharacterized protein</fullName>
    </submittedName>
</protein>
<evidence type="ECO:0000313" key="1">
    <source>
        <dbReference type="EMBL" id="CBN80191.1"/>
    </source>
</evidence>
<dbReference type="InParanoid" id="D8LDD3"/>